<accession>A0A7S6ZR94</accession>
<organism evidence="1 2">
    <name type="scientific">Novilysobacter ciconiae</name>
    <dbReference type="NCBI Taxonomy" id="2781022"/>
    <lineage>
        <taxon>Bacteria</taxon>
        <taxon>Pseudomonadati</taxon>
        <taxon>Pseudomonadota</taxon>
        <taxon>Gammaproteobacteria</taxon>
        <taxon>Lysobacterales</taxon>
        <taxon>Lysobacteraceae</taxon>
        <taxon>Novilysobacter</taxon>
    </lineage>
</organism>
<dbReference type="InterPro" id="IPR049723">
    <property type="entry name" value="BPSL0761-like"/>
</dbReference>
<name>A0A7S6ZR94_9GAMM</name>
<dbReference type="KEGG" id="lcic:INQ41_06940"/>
<protein>
    <submittedName>
        <fullName evidence="1">Uncharacterized protein</fullName>
    </submittedName>
</protein>
<reference evidence="1 2" key="1">
    <citation type="submission" date="2020-10" db="EMBL/GenBank/DDBJ databases">
        <title>complete genome sequencing of Lysobacter sp. H21R20.</title>
        <authorList>
            <person name="Bae J.-W."/>
            <person name="Lee S.-Y."/>
        </authorList>
    </citation>
    <scope>NUCLEOTIDE SEQUENCE [LARGE SCALE GENOMIC DNA]</scope>
    <source>
        <strain evidence="1 2">H21R20</strain>
    </source>
</reference>
<dbReference type="RefSeq" id="WP_193983080.1">
    <property type="nucleotide sequence ID" value="NZ_CP063656.1"/>
</dbReference>
<dbReference type="EMBL" id="CP063656">
    <property type="protein sequence ID" value="QOW18467.1"/>
    <property type="molecule type" value="Genomic_DNA"/>
</dbReference>
<gene>
    <name evidence="1" type="ORF">INQ41_06940</name>
</gene>
<dbReference type="AlphaFoldDB" id="A0A7S6ZR94"/>
<dbReference type="NCBIfam" id="NF041728">
    <property type="entry name" value="BPSL0761_fam"/>
    <property type="match status" value="1"/>
</dbReference>
<evidence type="ECO:0000313" key="2">
    <source>
        <dbReference type="Proteomes" id="UP000594059"/>
    </source>
</evidence>
<sequence>MSTPDERTLCVLQTRRFLRSLRSDHTLPEPVRQESHRLLRHYPSSVDIHLEAALQAKGMRGMCFDPEIDPGWWREYPYGPVTKECT</sequence>
<evidence type="ECO:0000313" key="1">
    <source>
        <dbReference type="EMBL" id="QOW18467.1"/>
    </source>
</evidence>
<proteinExistence type="predicted"/>
<dbReference type="Proteomes" id="UP000594059">
    <property type="component" value="Chromosome"/>
</dbReference>
<keyword evidence="2" id="KW-1185">Reference proteome</keyword>